<dbReference type="Proteomes" id="UP000217790">
    <property type="component" value="Unassembled WGS sequence"/>
</dbReference>
<organism evidence="2 3">
    <name type="scientific">Armillaria gallica</name>
    <name type="common">Bulbous honey fungus</name>
    <name type="synonym">Armillaria bulbosa</name>
    <dbReference type="NCBI Taxonomy" id="47427"/>
    <lineage>
        <taxon>Eukaryota</taxon>
        <taxon>Fungi</taxon>
        <taxon>Dikarya</taxon>
        <taxon>Basidiomycota</taxon>
        <taxon>Agaricomycotina</taxon>
        <taxon>Agaricomycetes</taxon>
        <taxon>Agaricomycetidae</taxon>
        <taxon>Agaricales</taxon>
        <taxon>Marasmiineae</taxon>
        <taxon>Physalacriaceae</taxon>
        <taxon>Armillaria</taxon>
    </lineage>
</organism>
<protein>
    <submittedName>
        <fullName evidence="2">Uncharacterized protein</fullName>
    </submittedName>
</protein>
<dbReference type="EMBL" id="KZ293691">
    <property type="protein sequence ID" value="PBK85424.1"/>
    <property type="molecule type" value="Genomic_DNA"/>
</dbReference>
<gene>
    <name evidence="2" type="ORF">ARMGADRAFT_1036456</name>
</gene>
<accession>A0A2H3CVF1</accession>
<reference evidence="3" key="1">
    <citation type="journal article" date="2017" name="Nat. Ecol. Evol.">
        <title>Genome expansion and lineage-specific genetic innovations in the forest pathogenic fungi Armillaria.</title>
        <authorList>
            <person name="Sipos G."/>
            <person name="Prasanna A.N."/>
            <person name="Walter M.C."/>
            <person name="O'Connor E."/>
            <person name="Balint B."/>
            <person name="Krizsan K."/>
            <person name="Kiss B."/>
            <person name="Hess J."/>
            <person name="Varga T."/>
            <person name="Slot J."/>
            <person name="Riley R."/>
            <person name="Boka B."/>
            <person name="Rigling D."/>
            <person name="Barry K."/>
            <person name="Lee J."/>
            <person name="Mihaltcheva S."/>
            <person name="LaButti K."/>
            <person name="Lipzen A."/>
            <person name="Waldron R."/>
            <person name="Moloney N.M."/>
            <person name="Sperisen C."/>
            <person name="Kredics L."/>
            <person name="Vagvoelgyi C."/>
            <person name="Patrignani A."/>
            <person name="Fitzpatrick D."/>
            <person name="Nagy I."/>
            <person name="Doyle S."/>
            <person name="Anderson J.B."/>
            <person name="Grigoriev I.V."/>
            <person name="Gueldener U."/>
            <person name="Muensterkoetter M."/>
            <person name="Nagy L.G."/>
        </authorList>
    </citation>
    <scope>NUCLEOTIDE SEQUENCE [LARGE SCALE GENOMIC DNA]</scope>
    <source>
        <strain evidence="3">Ar21-2</strain>
    </source>
</reference>
<feature type="compositionally biased region" description="Polar residues" evidence="1">
    <location>
        <begin position="108"/>
        <end position="119"/>
    </location>
</feature>
<dbReference type="STRING" id="47427.A0A2H3CVF1"/>
<keyword evidence="3" id="KW-1185">Reference proteome</keyword>
<sequence>MSTSSLRWNHYMENYCIPAALSLWEELTSPTSKGFSQSPMTVLSCHDVHHEELNATSTGGYPDYFPTQLVPSQAPALSSTLTPSQMQVQAPVLLLSSETDGVHGDSYQDGSPTNATSNGPKEWVSSFLSEQSQCKIRASKGTHGSENHVKLHGDNANLHVYTRYVTSASNPADGPSRGVYPQRSLLLPPIPLPDKLLPFIIDYDVPITLSESKLGQSTVIPKQYNLELYSSDPQPEFNWLPSHNSDYF</sequence>
<feature type="region of interest" description="Disordered" evidence="1">
    <location>
        <begin position="99"/>
        <end position="120"/>
    </location>
</feature>
<proteinExistence type="predicted"/>
<name>A0A2H3CVF1_ARMGA</name>
<dbReference type="OrthoDB" id="2678913at2759"/>
<dbReference type="AlphaFoldDB" id="A0A2H3CVF1"/>
<evidence type="ECO:0000313" key="3">
    <source>
        <dbReference type="Proteomes" id="UP000217790"/>
    </source>
</evidence>
<evidence type="ECO:0000256" key="1">
    <source>
        <dbReference type="SAM" id="MobiDB-lite"/>
    </source>
</evidence>
<dbReference type="InParanoid" id="A0A2H3CVF1"/>
<evidence type="ECO:0000313" key="2">
    <source>
        <dbReference type="EMBL" id="PBK85424.1"/>
    </source>
</evidence>